<sequence>MGLHPINPTFHSLQQRTHSRILCQGHNSSLSMLVRAVLLDKKPDEVPVAEEQRRNPPISFHQDIIVSFHQDIISKVYRKKENTKKRENTYKTKASREEKKVSSMQVHA</sequence>
<organism evidence="1 2">
    <name type="scientific">Arctium lappa</name>
    <name type="common">Greater burdock</name>
    <name type="synonym">Lappa major</name>
    <dbReference type="NCBI Taxonomy" id="4217"/>
    <lineage>
        <taxon>Eukaryota</taxon>
        <taxon>Viridiplantae</taxon>
        <taxon>Streptophyta</taxon>
        <taxon>Embryophyta</taxon>
        <taxon>Tracheophyta</taxon>
        <taxon>Spermatophyta</taxon>
        <taxon>Magnoliopsida</taxon>
        <taxon>eudicotyledons</taxon>
        <taxon>Gunneridae</taxon>
        <taxon>Pentapetalae</taxon>
        <taxon>asterids</taxon>
        <taxon>campanulids</taxon>
        <taxon>Asterales</taxon>
        <taxon>Asteraceae</taxon>
        <taxon>Carduoideae</taxon>
        <taxon>Cardueae</taxon>
        <taxon>Arctiinae</taxon>
        <taxon>Arctium</taxon>
    </lineage>
</organism>
<dbReference type="EMBL" id="CM042058">
    <property type="protein sequence ID" value="KAI3685475.1"/>
    <property type="molecule type" value="Genomic_DNA"/>
</dbReference>
<name>A0ACB8YJ10_ARCLA</name>
<gene>
    <name evidence="1" type="ORF">L6452_34720</name>
</gene>
<proteinExistence type="predicted"/>
<evidence type="ECO:0000313" key="1">
    <source>
        <dbReference type="EMBL" id="KAI3685475.1"/>
    </source>
</evidence>
<keyword evidence="2" id="KW-1185">Reference proteome</keyword>
<dbReference type="Proteomes" id="UP001055879">
    <property type="component" value="Linkage Group LG12"/>
</dbReference>
<reference evidence="1 2" key="2">
    <citation type="journal article" date="2022" name="Mol. Ecol. Resour.">
        <title>The genomes of chicory, endive, great burdock and yacon provide insights into Asteraceae paleo-polyploidization history and plant inulin production.</title>
        <authorList>
            <person name="Fan W."/>
            <person name="Wang S."/>
            <person name="Wang H."/>
            <person name="Wang A."/>
            <person name="Jiang F."/>
            <person name="Liu H."/>
            <person name="Zhao H."/>
            <person name="Xu D."/>
            <person name="Zhang Y."/>
        </authorList>
    </citation>
    <scope>NUCLEOTIDE SEQUENCE [LARGE SCALE GENOMIC DNA]</scope>
    <source>
        <strain evidence="2">cv. Niubang</strain>
    </source>
</reference>
<comment type="caution">
    <text evidence="1">The sequence shown here is derived from an EMBL/GenBank/DDBJ whole genome shotgun (WGS) entry which is preliminary data.</text>
</comment>
<reference evidence="2" key="1">
    <citation type="journal article" date="2022" name="Mol. Ecol. Resour.">
        <title>The genomes of chicory, endive, great burdock and yacon provide insights into Asteraceae palaeo-polyploidization history and plant inulin production.</title>
        <authorList>
            <person name="Fan W."/>
            <person name="Wang S."/>
            <person name="Wang H."/>
            <person name="Wang A."/>
            <person name="Jiang F."/>
            <person name="Liu H."/>
            <person name="Zhao H."/>
            <person name="Xu D."/>
            <person name="Zhang Y."/>
        </authorList>
    </citation>
    <scope>NUCLEOTIDE SEQUENCE [LARGE SCALE GENOMIC DNA]</scope>
    <source>
        <strain evidence="2">cv. Niubang</strain>
    </source>
</reference>
<evidence type="ECO:0000313" key="2">
    <source>
        <dbReference type="Proteomes" id="UP001055879"/>
    </source>
</evidence>
<protein>
    <submittedName>
        <fullName evidence="1">Uncharacterized protein</fullName>
    </submittedName>
</protein>
<accession>A0ACB8YJ10</accession>